<sequence length="325" mass="37546">MRMGYIERPYPFFPMILGYGSATGMRLERIQDNKWLVGFADYEPYRFSLFTQSVDMTGSYDIDYFDVAIYSYADKTLPEYGVLVGDIPLKTIHPDAITVEVVKTGEQLSREKYIRVPHPKNTLGLIGEELLVFDNENNVVLNTGLGSLARRFRNYTSYLFPAIPNHRYNYKYKAISHFLKIPTPIKKGLGEYGVEVYDDNGNVIYNSNTSQPIQELGRIQVDVTKAIRKPEGLFWIQDYIFKNAKITHIALEETTLPRRIVIIRNRSKILDFGYKIVDDTVKVHCNVQPSDYKSEKEIPFEFSYAHNNEGKTVKFIVFGIPNFKK</sequence>
<dbReference type="STRING" id="557723.HAPS_0586"/>
<evidence type="ECO:0000313" key="2">
    <source>
        <dbReference type="Proteomes" id="UP000006743"/>
    </source>
</evidence>
<proteinExistence type="predicted"/>
<reference evidence="1 2" key="1">
    <citation type="journal article" date="2009" name="J. Bacteriol.">
        <title>Complete genome sequence of Haemophilus parasuis SH0165.</title>
        <authorList>
            <person name="Yue M."/>
            <person name="Yang F."/>
            <person name="Yang J."/>
            <person name="Bei W."/>
            <person name="Cai X."/>
            <person name="Chen L."/>
            <person name="Dong J."/>
            <person name="Zhou R."/>
            <person name="Jin M."/>
            <person name="Jin Q."/>
            <person name="Chen H."/>
        </authorList>
    </citation>
    <scope>NUCLEOTIDE SEQUENCE [LARGE SCALE GENOMIC DNA]</scope>
    <source>
        <strain evidence="1 2">SH0165</strain>
    </source>
</reference>
<gene>
    <name evidence="1" type="ordered locus">HAPS_0586</name>
</gene>
<organism evidence="1 2">
    <name type="scientific">Glaesserella parasuis serovar 5 (strain SH0165)</name>
    <name type="common">Haemophilus parasuis</name>
    <dbReference type="NCBI Taxonomy" id="557723"/>
    <lineage>
        <taxon>Bacteria</taxon>
        <taxon>Pseudomonadati</taxon>
        <taxon>Pseudomonadota</taxon>
        <taxon>Gammaproteobacteria</taxon>
        <taxon>Pasteurellales</taxon>
        <taxon>Pasteurellaceae</taxon>
        <taxon>Glaesserella</taxon>
    </lineage>
</organism>
<dbReference type="AlphaFoldDB" id="B8F4I7"/>
<name>B8F4I7_GLAP5</name>
<dbReference type="EMBL" id="CP001321">
    <property type="protein sequence ID" value="ACL32239.1"/>
    <property type="molecule type" value="Genomic_DNA"/>
</dbReference>
<keyword evidence="2" id="KW-1185">Reference proteome</keyword>
<dbReference type="HOGENOM" id="CLU_854605_0_0_6"/>
<dbReference type="Proteomes" id="UP000006743">
    <property type="component" value="Chromosome"/>
</dbReference>
<dbReference type="KEGG" id="hap:HAPS_0586"/>
<evidence type="ECO:0000313" key="1">
    <source>
        <dbReference type="EMBL" id="ACL32239.1"/>
    </source>
</evidence>
<protein>
    <submittedName>
        <fullName evidence="1">Uncharacterized protein</fullName>
    </submittedName>
</protein>
<accession>B8F4I7</accession>